<dbReference type="AlphaFoldDB" id="A0A1W0WSI5"/>
<dbReference type="PANTHER" id="PTHR14677:SF20">
    <property type="entry name" value="ZINC FINGER AN1-TYPE CONTAINING 2A-RELATED"/>
    <property type="match status" value="1"/>
</dbReference>
<evidence type="ECO:0000256" key="5">
    <source>
        <dbReference type="PROSITE-ProRule" id="PRU00449"/>
    </source>
</evidence>
<dbReference type="Proteomes" id="UP000192578">
    <property type="component" value="Unassembled WGS sequence"/>
</dbReference>
<evidence type="ECO:0000256" key="1">
    <source>
        <dbReference type="ARBA" id="ARBA00022723"/>
    </source>
</evidence>
<dbReference type="Gene3D" id="6.10.140.100">
    <property type="match status" value="1"/>
</dbReference>
<dbReference type="PANTHER" id="PTHR14677">
    <property type="entry name" value="ARSENITE INDUCUBLE RNA ASSOCIATED PROTEIN AIP-1-RELATED"/>
    <property type="match status" value="1"/>
</dbReference>
<feature type="domain" description="AN1-type" evidence="7">
    <location>
        <begin position="12"/>
        <end position="60"/>
    </location>
</feature>
<evidence type="ECO:0000256" key="2">
    <source>
        <dbReference type="ARBA" id="ARBA00022737"/>
    </source>
</evidence>
<feature type="region of interest" description="Disordered" evidence="6">
    <location>
        <begin position="140"/>
        <end position="185"/>
    </location>
</feature>
<dbReference type="Gene3D" id="4.10.1110.10">
    <property type="entry name" value="AN1-like Zinc finger"/>
    <property type="match status" value="2"/>
</dbReference>
<dbReference type="SMART" id="SM00154">
    <property type="entry name" value="ZnF_AN1"/>
    <property type="match status" value="2"/>
</dbReference>
<keyword evidence="2" id="KW-0677">Repeat</keyword>
<dbReference type="GO" id="GO:0008270">
    <property type="term" value="F:zinc ion binding"/>
    <property type="evidence" value="ECO:0007669"/>
    <property type="project" value="UniProtKB-KW"/>
</dbReference>
<feature type="compositionally biased region" description="Polar residues" evidence="6">
    <location>
        <begin position="174"/>
        <end position="184"/>
    </location>
</feature>
<dbReference type="SUPFAM" id="SSF118310">
    <property type="entry name" value="AN1-like Zinc finger"/>
    <property type="match status" value="2"/>
</dbReference>
<keyword evidence="1" id="KW-0479">Metal-binding</keyword>
<dbReference type="InterPro" id="IPR035896">
    <property type="entry name" value="AN1-like_Znf"/>
</dbReference>
<organism evidence="8 9">
    <name type="scientific">Hypsibius exemplaris</name>
    <name type="common">Freshwater tardigrade</name>
    <dbReference type="NCBI Taxonomy" id="2072580"/>
    <lineage>
        <taxon>Eukaryota</taxon>
        <taxon>Metazoa</taxon>
        <taxon>Ecdysozoa</taxon>
        <taxon>Tardigrada</taxon>
        <taxon>Eutardigrada</taxon>
        <taxon>Parachela</taxon>
        <taxon>Hypsibioidea</taxon>
        <taxon>Hypsibiidae</taxon>
        <taxon>Hypsibius</taxon>
    </lineage>
</organism>
<dbReference type="OrthoDB" id="431929at2759"/>
<protein>
    <submittedName>
        <fullName evidence="8">AN1-type zinc finger protein 2B</fullName>
    </submittedName>
</protein>
<evidence type="ECO:0000313" key="9">
    <source>
        <dbReference type="Proteomes" id="UP000192578"/>
    </source>
</evidence>
<evidence type="ECO:0000259" key="7">
    <source>
        <dbReference type="PROSITE" id="PS51039"/>
    </source>
</evidence>
<evidence type="ECO:0000256" key="6">
    <source>
        <dbReference type="SAM" id="MobiDB-lite"/>
    </source>
</evidence>
<keyword evidence="3 5" id="KW-0863">Zinc-finger</keyword>
<sequence>MDGQLDQKKDVFHMGSHCESTSCNRLDFLPIRCDGCSKSFCNDHFRYESHSCPSGLQNANQVPNCPLCQAPIPVKRGEAPDIRVGMHIDSDCLSEKALSKRKVYTNTCSAKGCKKKEMMRVECAECRKSYCLGHRFPDDHQCQGPSSSVSRSGSAALARMQNNVSSTKHPEPNAPSSQKHNPANMSEDEAFARALQLSLSVNGGGDFSKAQQASGSSQRTTAQEDDDLALAQALAASEQDFQAQQARKKATCVMS</sequence>
<reference evidence="9" key="1">
    <citation type="submission" date="2017-01" db="EMBL/GenBank/DDBJ databases">
        <title>Comparative genomics of anhydrobiosis in the tardigrade Hypsibius dujardini.</title>
        <authorList>
            <person name="Yoshida Y."/>
            <person name="Koutsovoulos G."/>
            <person name="Laetsch D."/>
            <person name="Stevens L."/>
            <person name="Kumar S."/>
            <person name="Horikawa D."/>
            <person name="Ishino K."/>
            <person name="Komine S."/>
            <person name="Tomita M."/>
            <person name="Blaxter M."/>
            <person name="Arakawa K."/>
        </authorList>
    </citation>
    <scope>NUCLEOTIDE SEQUENCE [LARGE SCALE GENOMIC DNA]</scope>
    <source>
        <strain evidence="9">Z151</strain>
    </source>
</reference>
<dbReference type="InterPro" id="IPR003903">
    <property type="entry name" value="UIM_dom"/>
</dbReference>
<name>A0A1W0WSI5_HYPEX</name>
<feature type="compositionally biased region" description="Polar residues" evidence="6">
    <location>
        <begin position="209"/>
        <end position="221"/>
    </location>
</feature>
<dbReference type="Pfam" id="PF01428">
    <property type="entry name" value="zf-AN1"/>
    <property type="match status" value="2"/>
</dbReference>
<keyword evidence="9" id="KW-1185">Reference proteome</keyword>
<dbReference type="GO" id="GO:0043161">
    <property type="term" value="P:proteasome-mediated ubiquitin-dependent protein catabolic process"/>
    <property type="evidence" value="ECO:0007669"/>
    <property type="project" value="TreeGrafter"/>
</dbReference>
<dbReference type="GO" id="GO:0045047">
    <property type="term" value="P:protein targeting to ER"/>
    <property type="evidence" value="ECO:0007669"/>
    <property type="project" value="TreeGrafter"/>
</dbReference>
<dbReference type="Pfam" id="PF25403">
    <property type="entry name" value="zf-C2H2_ZFAND2"/>
    <property type="match status" value="1"/>
</dbReference>
<proteinExistence type="predicted"/>
<accession>A0A1W0WSI5</accession>
<dbReference type="GO" id="GO:0005783">
    <property type="term" value="C:endoplasmic reticulum"/>
    <property type="evidence" value="ECO:0007669"/>
    <property type="project" value="TreeGrafter"/>
</dbReference>
<gene>
    <name evidence="8" type="ORF">BV898_07739</name>
</gene>
<evidence type="ECO:0000256" key="4">
    <source>
        <dbReference type="ARBA" id="ARBA00022833"/>
    </source>
</evidence>
<dbReference type="InterPro" id="IPR000058">
    <property type="entry name" value="Znf_AN1"/>
</dbReference>
<feature type="domain" description="AN1-type" evidence="7">
    <location>
        <begin position="102"/>
        <end position="150"/>
    </location>
</feature>
<keyword evidence="4" id="KW-0862">Zinc</keyword>
<dbReference type="EMBL" id="MTYJ01000052">
    <property type="protein sequence ID" value="OQV18151.1"/>
    <property type="molecule type" value="Genomic_DNA"/>
</dbReference>
<dbReference type="InterPro" id="IPR057357">
    <property type="entry name" value="Znf-C2H2_ZFAND2A/B"/>
</dbReference>
<feature type="region of interest" description="Disordered" evidence="6">
    <location>
        <begin position="203"/>
        <end position="226"/>
    </location>
</feature>
<evidence type="ECO:0000256" key="3">
    <source>
        <dbReference type="ARBA" id="ARBA00022771"/>
    </source>
</evidence>
<comment type="caution">
    <text evidence="8">The sequence shown here is derived from an EMBL/GenBank/DDBJ whole genome shotgun (WGS) entry which is preliminary data.</text>
</comment>
<dbReference type="SMART" id="SM00726">
    <property type="entry name" value="UIM"/>
    <property type="match status" value="2"/>
</dbReference>
<evidence type="ECO:0000313" key="8">
    <source>
        <dbReference type="EMBL" id="OQV18151.1"/>
    </source>
</evidence>
<dbReference type="PROSITE" id="PS51039">
    <property type="entry name" value="ZF_AN1"/>
    <property type="match status" value="2"/>
</dbReference>